<dbReference type="InterPro" id="IPR008248">
    <property type="entry name" value="CheB-like"/>
</dbReference>
<evidence type="ECO:0000256" key="3">
    <source>
        <dbReference type="ARBA" id="ARBA00022801"/>
    </source>
</evidence>
<dbReference type="PANTHER" id="PTHR42872">
    <property type="entry name" value="PROTEIN-GLUTAMATE METHYLESTERASE/PROTEIN-GLUTAMINE GLUTAMINASE"/>
    <property type="match status" value="1"/>
</dbReference>
<comment type="PTM">
    <text evidence="5">Phosphorylated by CheA. Phosphorylation of the N-terminal regulatory domain activates the methylesterase activity.</text>
</comment>
<proteinExistence type="inferred from homology"/>
<dbReference type="InterPro" id="IPR035909">
    <property type="entry name" value="CheB_C"/>
</dbReference>
<dbReference type="PROSITE" id="PS50122">
    <property type="entry name" value="CHEB"/>
    <property type="match status" value="1"/>
</dbReference>
<dbReference type="Gene3D" id="3.40.50.180">
    <property type="entry name" value="Methylesterase CheB, C-terminal domain"/>
    <property type="match status" value="1"/>
</dbReference>
<dbReference type="PROSITE" id="PS50110">
    <property type="entry name" value="RESPONSE_REGULATORY"/>
    <property type="match status" value="1"/>
</dbReference>
<keyword evidence="2 5" id="KW-0145">Chemotaxis</keyword>
<sequence length="363" mass="39907">MIKVLVVDDSAIVRDVLSSAIEKQSDMELVGTAPDPFVARDKIVRLKPDVITLDIEMPRMDGLSFLERLMHYFPLPVIIVSSVTTHDPYAAVKALELGAFDVVNKPGGSITVEEVTDEVLRKIRAAYEVRDQFVERVLRHPESSSDMGKRSSLRNTSLIKHQSSQGTPLLTQIKTTDKLIAIGASTGGTVALEQIFRSLPAHLYPIVVVQHMPQDFTRQFAQRLHELSQLEVKEGEQEEMLQAGTVYIAPGGNHMEIVRKGASLFINLNQKERIHFQRPAVDVLFRSVAREVGKNALGILLTGMGRDGAEGLLAMKKAGAQTIAQDEDSSIVWGMPRAAVELGAATKVLPLSKVPQSIIEFCV</sequence>
<evidence type="ECO:0000256" key="6">
    <source>
        <dbReference type="PROSITE-ProRule" id="PRU00050"/>
    </source>
</evidence>
<dbReference type="SUPFAM" id="SSF52738">
    <property type="entry name" value="Methylesterase CheB, C-terminal domain"/>
    <property type="match status" value="1"/>
</dbReference>
<dbReference type="PANTHER" id="PTHR42872:SF6">
    <property type="entry name" value="PROTEIN-GLUTAMATE METHYLESTERASE_PROTEIN-GLUTAMINE GLUTAMINASE"/>
    <property type="match status" value="1"/>
</dbReference>
<feature type="active site" evidence="5 6">
    <location>
        <position position="211"/>
    </location>
</feature>
<keyword evidence="1 5" id="KW-0963">Cytoplasm</keyword>
<dbReference type="HOGENOM" id="CLU_000445_51_0_12"/>
<dbReference type="GO" id="GO:0006935">
    <property type="term" value="P:chemotaxis"/>
    <property type="evidence" value="ECO:0007669"/>
    <property type="project" value="UniProtKB-UniRule"/>
</dbReference>
<dbReference type="Proteomes" id="UP000000503">
    <property type="component" value="Chromosome"/>
</dbReference>
<feature type="active site" evidence="5 6">
    <location>
        <position position="307"/>
    </location>
</feature>
<comment type="catalytic activity">
    <reaction evidence="5">
        <text>L-glutaminyl-[protein] + H2O = L-glutamyl-[protein] + NH4(+)</text>
        <dbReference type="Rhea" id="RHEA:16441"/>
        <dbReference type="Rhea" id="RHEA-COMP:10207"/>
        <dbReference type="Rhea" id="RHEA-COMP:10208"/>
        <dbReference type="ChEBI" id="CHEBI:15377"/>
        <dbReference type="ChEBI" id="CHEBI:28938"/>
        <dbReference type="ChEBI" id="CHEBI:29973"/>
        <dbReference type="ChEBI" id="CHEBI:30011"/>
        <dbReference type="EC" id="3.5.1.44"/>
    </reaction>
</comment>
<organism evidence="10 11">
    <name type="scientific">Gracilinema caldarium (strain ATCC 51460 / DSM 7334 / H1)</name>
    <name type="common">Treponema caldarium</name>
    <dbReference type="NCBI Taxonomy" id="744872"/>
    <lineage>
        <taxon>Bacteria</taxon>
        <taxon>Pseudomonadati</taxon>
        <taxon>Spirochaetota</taxon>
        <taxon>Spirochaetia</taxon>
        <taxon>Spirochaetales</taxon>
        <taxon>Breznakiellaceae</taxon>
        <taxon>Gracilinema</taxon>
    </lineage>
</organism>
<comment type="similarity">
    <text evidence="5">Belongs to the CheB family.</text>
</comment>
<dbReference type="NCBIfam" id="NF001965">
    <property type="entry name" value="PRK00742.1"/>
    <property type="match status" value="1"/>
</dbReference>
<name>F8F3T0_GRAC1</name>
<dbReference type="RefSeq" id="WP_013969730.1">
    <property type="nucleotide sequence ID" value="NC_015732.1"/>
</dbReference>
<dbReference type="EC" id="3.1.1.61" evidence="5"/>
<keyword evidence="11" id="KW-1185">Reference proteome</keyword>
<protein>
    <recommendedName>
        <fullName evidence="5">Protein-glutamate methylesterase/protein-glutamine glutaminase</fullName>
        <ecNumber evidence="5">3.1.1.61</ecNumber>
        <ecNumber evidence="5">3.5.1.44</ecNumber>
    </recommendedName>
</protein>
<feature type="active site" evidence="5 6">
    <location>
        <position position="185"/>
    </location>
</feature>
<comment type="function">
    <text evidence="5">Involved in chemotaxis. Part of a chemotaxis signal transduction system that modulates chemotaxis in response to various stimuli. Catalyzes the demethylation of specific methylglutamate residues introduced into the chemoreceptors (methyl-accepting chemotaxis proteins or MCP) by CheR. Also mediates the irreversible deamidation of specific glutamine residues to glutamic acid.</text>
</comment>
<dbReference type="InterPro" id="IPR000673">
    <property type="entry name" value="Sig_transdc_resp-reg_Me-estase"/>
</dbReference>
<evidence type="ECO:0000256" key="1">
    <source>
        <dbReference type="ARBA" id="ARBA00022490"/>
    </source>
</evidence>
<comment type="catalytic activity">
    <reaction evidence="4 5">
        <text>[protein]-L-glutamate 5-O-methyl ester + H2O = L-glutamyl-[protein] + methanol + H(+)</text>
        <dbReference type="Rhea" id="RHEA:23236"/>
        <dbReference type="Rhea" id="RHEA-COMP:10208"/>
        <dbReference type="Rhea" id="RHEA-COMP:10311"/>
        <dbReference type="ChEBI" id="CHEBI:15377"/>
        <dbReference type="ChEBI" id="CHEBI:15378"/>
        <dbReference type="ChEBI" id="CHEBI:17790"/>
        <dbReference type="ChEBI" id="CHEBI:29973"/>
        <dbReference type="ChEBI" id="CHEBI:82795"/>
        <dbReference type="EC" id="3.1.1.61"/>
    </reaction>
</comment>
<dbReference type="STRING" id="744872.Spica_2338"/>
<dbReference type="OrthoDB" id="9793421at2"/>
<feature type="modified residue" description="4-aspartylphosphate" evidence="5 7">
    <location>
        <position position="54"/>
    </location>
</feature>
<evidence type="ECO:0000313" key="11">
    <source>
        <dbReference type="Proteomes" id="UP000000503"/>
    </source>
</evidence>
<evidence type="ECO:0000256" key="5">
    <source>
        <dbReference type="HAMAP-Rule" id="MF_00099"/>
    </source>
</evidence>
<evidence type="ECO:0000259" key="9">
    <source>
        <dbReference type="PROSITE" id="PS50122"/>
    </source>
</evidence>
<dbReference type="Gene3D" id="3.40.50.2300">
    <property type="match status" value="1"/>
</dbReference>
<keyword evidence="3 5" id="KW-0378">Hydrolase</keyword>
<comment type="subcellular location">
    <subcellularLocation>
        <location evidence="5">Cytoplasm</location>
    </subcellularLocation>
</comment>
<evidence type="ECO:0000256" key="4">
    <source>
        <dbReference type="ARBA" id="ARBA00048267"/>
    </source>
</evidence>
<feature type="domain" description="CheB-type methylesterase" evidence="9">
    <location>
        <begin position="173"/>
        <end position="363"/>
    </location>
</feature>
<evidence type="ECO:0000313" key="10">
    <source>
        <dbReference type="EMBL" id="AEJ20449.1"/>
    </source>
</evidence>
<dbReference type="GO" id="GO:0050568">
    <property type="term" value="F:protein-glutamine glutaminase activity"/>
    <property type="evidence" value="ECO:0007669"/>
    <property type="project" value="UniProtKB-UniRule"/>
</dbReference>
<dbReference type="AlphaFoldDB" id="F8F3T0"/>
<dbReference type="GO" id="GO:0008984">
    <property type="term" value="F:protein-glutamate methylesterase activity"/>
    <property type="evidence" value="ECO:0007669"/>
    <property type="project" value="UniProtKB-UniRule"/>
</dbReference>
<evidence type="ECO:0000259" key="8">
    <source>
        <dbReference type="PROSITE" id="PS50110"/>
    </source>
</evidence>
<gene>
    <name evidence="5" type="primary">cheB</name>
    <name evidence="10" type="ordered locus">Spica_2338</name>
</gene>
<dbReference type="SMART" id="SM00448">
    <property type="entry name" value="REC"/>
    <property type="match status" value="1"/>
</dbReference>
<dbReference type="GO" id="GO:0000156">
    <property type="term" value="F:phosphorelay response regulator activity"/>
    <property type="evidence" value="ECO:0007669"/>
    <property type="project" value="InterPro"/>
</dbReference>
<dbReference type="HAMAP" id="MF_00099">
    <property type="entry name" value="CheB_chemtxs"/>
    <property type="match status" value="1"/>
</dbReference>
<evidence type="ECO:0000256" key="2">
    <source>
        <dbReference type="ARBA" id="ARBA00022500"/>
    </source>
</evidence>
<dbReference type="PIRSF" id="PIRSF000876">
    <property type="entry name" value="RR_chemtxs_CheB"/>
    <property type="match status" value="1"/>
</dbReference>
<dbReference type="EMBL" id="CP002868">
    <property type="protein sequence ID" value="AEJ20449.1"/>
    <property type="molecule type" value="Genomic_DNA"/>
</dbReference>
<keyword evidence="5 7" id="KW-0597">Phosphoprotein</keyword>
<dbReference type="Pfam" id="PF01339">
    <property type="entry name" value="CheB_methylest"/>
    <property type="match status" value="1"/>
</dbReference>
<dbReference type="KEGG" id="scd:Spica_2338"/>
<evidence type="ECO:0000256" key="7">
    <source>
        <dbReference type="PROSITE-ProRule" id="PRU00169"/>
    </source>
</evidence>
<dbReference type="NCBIfam" id="NF009206">
    <property type="entry name" value="PRK12555.1"/>
    <property type="match status" value="1"/>
</dbReference>
<dbReference type="GO" id="GO:0005737">
    <property type="term" value="C:cytoplasm"/>
    <property type="evidence" value="ECO:0007669"/>
    <property type="project" value="UniProtKB-SubCell"/>
</dbReference>
<comment type="domain">
    <text evidence="5">Contains a C-terminal catalytic domain, and an N-terminal region which modulates catalytic activity.</text>
</comment>
<dbReference type="InterPro" id="IPR011006">
    <property type="entry name" value="CheY-like_superfamily"/>
</dbReference>
<reference evidence="11" key="1">
    <citation type="journal article" date="2013" name="Stand. Genomic Sci.">
        <title>Genome sequence of the thermophilic fresh-water bacterium Spirochaeta caldaria type strain (H1(T)), reclassification of Spirochaeta caldaria, Spirochaeta stenostrepta, and Spirochaeta zuelzerae in the genus Treponema as Treponema caldaria comb. nov., Treponema stenostrepta comb. nov., and Treponema zuelzerae comb. nov., and emendation of the genus Treponema.</title>
        <authorList>
            <person name="Abt B."/>
            <person name="Goker M."/>
            <person name="Scheuner C."/>
            <person name="Han C."/>
            <person name="Lu M."/>
            <person name="Misra M."/>
            <person name="Lapidus A."/>
            <person name="Nolan M."/>
            <person name="Lucas S."/>
            <person name="Hammon N."/>
            <person name="Deshpande S."/>
            <person name="Cheng J.F."/>
            <person name="Tapia R."/>
            <person name="Goodwin L.A."/>
            <person name="Pitluck S."/>
            <person name="Liolios K."/>
            <person name="Pagani I."/>
            <person name="Ivanova N."/>
            <person name="Mavromatis K."/>
            <person name="Mikhailova N."/>
            <person name="Huntemann M."/>
            <person name="Pati A."/>
            <person name="Chen A."/>
            <person name="Palaniappan K."/>
            <person name="Land M."/>
            <person name="Hauser L."/>
            <person name="Jeffries C.D."/>
            <person name="Rohde M."/>
            <person name="Spring S."/>
            <person name="Gronow S."/>
            <person name="Detter J.C."/>
            <person name="Bristow J."/>
            <person name="Eisen J.A."/>
            <person name="Markowitz V."/>
            <person name="Hugenholtz P."/>
            <person name="Kyrpides N.C."/>
            <person name="Woyke T."/>
            <person name="Klenk H.P."/>
        </authorList>
    </citation>
    <scope>NUCLEOTIDE SEQUENCE</scope>
    <source>
        <strain evidence="11">ATCC 51460 / DSM 7334 / H1</strain>
    </source>
</reference>
<dbReference type="CDD" id="cd16432">
    <property type="entry name" value="CheB_Rec"/>
    <property type="match status" value="1"/>
</dbReference>
<dbReference type="EC" id="3.5.1.44" evidence="5"/>
<accession>F8F3T0</accession>
<dbReference type="SUPFAM" id="SSF52172">
    <property type="entry name" value="CheY-like"/>
    <property type="match status" value="1"/>
</dbReference>
<dbReference type="CDD" id="cd17541">
    <property type="entry name" value="REC_CheB-like"/>
    <property type="match status" value="1"/>
</dbReference>
<dbReference type="Pfam" id="PF00072">
    <property type="entry name" value="Response_reg"/>
    <property type="match status" value="1"/>
</dbReference>
<feature type="domain" description="Response regulatory" evidence="8">
    <location>
        <begin position="3"/>
        <end position="120"/>
    </location>
</feature>
<dbReference type="InterPro" id="IPR001789">
    <property type="entry name" value="Sig_transdc_resp-reg_receiver"/>
</dbReference>
<dbReference type="eggNOG" id="COG2201">
    <property type="taxonomic scope" value="Bacteria"/>
</dbReference>